<keyword evidence="1" id="KW-0472">Membrane</keyword>
<keyword evidence="1" id="KW-1133">Transmembrane helix</keyword>
<evidence type="ECO:0000256" key="1">
    <source>
        <dbReference type="SAM" id="Phobius"/>
    </source>
</evidence>
<sequence>MNDSHKELLKMIVPIIAVFVSYLLGLAASKSNYKKSVKKEIYNNYYSEILKLCYGLPSQSLLNFFSFMSYYHDEKLSKIIIDNFQYVPKTILDNWKKYNLTLKKYNHETSDKDTQKKEILAKILDYHSHLIIKKSLQESERLSKKLKLPQLSTQLLSEMYSTEHYRERLPKQESIQKYYLQELI</sequence>
<dbReference type="EMBL" id="MF417863">
    <property type="protein sequence ID" value="ASN67680.1"/>
    <property type="molecule type" value="Genomic_DNA"/>
</dbReference>
<keyword evidence="1" id="KW-0812">Transmembrane</keyword>
<organism evidence="2">
    <name type="scientific">uncultured Caudovirales phage</name>
    <dbReference type="NCBI Taxonomy" id="2100421"/>
    <lineage>
        <taxon>Viruses</taxon>
        <taxon>Duplodnaviria</taxon>
        <taxon>Heunggongvirae</taxon>
        <taxon>Uroviricota</taxon>
        <taxon>Caudoviricetes</taxon>
        <taxon>Peduoviridae</taxon>
        <taxon>Maltschvirus</taxon>
        <taxon>Maltschvirus maltsch</taxon>
    </lineage>
</organism>
<gene>
    <name evidence="2" type="ORF">10S10_12</name>
</gene>
<accession>A0A2H4IYS4</accession>
<protein>
    <submittedName>
        <fullName evidence="2">Uncharacterized protein</fullName>
    </submittedName>
</protein>
<reference evidence="2" key="1">
    <citation type="submission" date="2017-06" db="EMBL/GenBank/DDBJ databases">
        <title>Novel phages from South African skin metaviromes.</title>
        <authorList>
            <person name="van Zyl L.J."/>
            <person name="Abrahams Y."/>
            <person name="Stander E.A."/>
            <person name="Kirby B.M."/>
            <person name="Clavaud C."/>
            <person name="Farcet C."/>
            <person name="Breton L."/>
            <person name="Trindade M.I."/>
        </authorList>
    </citation>
    <scope>NUCLEOTIDE SEQUENCE</scope>
</reference>
<name>A0A2H4IYS4_9CAUD</name>
<evidence type="ECO:0000313" key="2">
    <source>
        <dbReference type="EMBL" id="ASN67680.1"/>
    </source>
</evidence>
<feature type="transmembrane region" description="Helical" evidence="1">
    <location>
        <begin position="12"/>
        <end position="29"/>
    </location>
</feature>
<proteinExistence type="predicted"/>